<protein>
    <recommendedName>
        <fullName evidence="2">DUF4167 domain-containing protein</fullName>
    </recommendedName>
</protein>
<name>A0A0P0Z1K7_9HYPH</name>
<dbReference type="AlphaFoldDB" id="A0A0P0Z1K7"/>
<evidence type="ECO:0000259" key="2">
    <source>
        <dbReference type="Pfam" id="PF13763"/>
    </source>
</evidence>
<feature type="compositionally biased region" description="Gly residues" evidence="1">
    <location>
        <begin position="170"/>
        <end position="182"/>
    </location>
</feature>
<accession>A0A0P0Z1K7</accession>
<dbReference type="Pfam" id="PF13763">
    <property type="entry name" value="DUF4167"/>
    <property type="match status" value="1"/>
</dbReference>
<feature type="region of interest" description="Disordered" evidence="1">
    <location>
        <begin position="82"/>
        <end position="364"/>
    </location>
</feature>
<feature type="compositionally biased region" description="Low complexity" evidence="1">
    <location>
        <begin position="273"/>
        <end position="296"/>
    </location>
</feature>
<dbReference type="EMBL" id="LC066376">
    <property type="protein sequence ID" value="BAT27872.1"/>
    <property type="molecule type" value="Genomic_DNA"/>
</dbReference>
<feature type="compositionally biased region" description="Basic and acidic residues" evidence="1">
    <location>
        <begin position="149"/>
        <end position="169"/>
    </location>
</feature>
<feature type="compositionally biased region" description="Acidic residues" evidence="1">
    <location>
        <begin position="92"/>
        <end position="103"/>
    </location>
</feature>
<proteinExistence type="predicted"/>
<feature type="compositionally biased region" description="Basic and acidic residues" evidence="1">
    <location>
        <begin position="297"/>
        <end position="307"/>
    </location>
</feature>
<feature type="compositionally biased region" description="Basic and acidic residues" evidence="1">
    <location>
        <begin position="255"/>
        <end position="271"/>
    </location>
</feature>
<sequence>MRPGQQQNKRMRGRGRKGPNPLQRSYESNGPDVKIRGTAQHIAEKYTTLARDATASGDRVMAENYLQHAEHYGRIVAAAQGSFQLQANDRDYDGDEDEMEEGGEMAAPMPYQNGQNERPHGQNGQNGQSGQGGQNGHNGQGGYNGQNGRSDHGRDRRDERRNNFRERQNGGEGQVEAGGEGGSQDARRNDENNFRRDRDDRRNRFEGRRERFNRDRGEGQGHSGPSDVAAIGAPQPDIAEATFADDASTQPSADVRADGGRRRGRPRREDAVDAPVEAAAVSAPPAVEPSAPAPVAAHEDAGDEKPAQRRRRAVKAVEGEAPAVEAADAAPKRKAPARPRRKKGDEDSAEGETHLPAFLVGSDS</sequence>
<organism evidence="3">
    <name type="scientific">Aureimonas frigidaquae</name>
    <dbReference type="NCBI Taxonomy" id="424757"/>
    <lineage>
        <taxon>Bacteria</taxon>
        <taxon>Pseudomonadati</taxon>
        <taxon>Pseudomonadota</taxon>
        <taxon>Alphaproteobacteria</taxon>
        <taxon>Hyphomicrobiales</taxon>
        <taxon>Aurantimonadaceae</taxon>
        <taxon>Aureimonas</taxon>
    </lineage>
</organism>
<evidence type="ECO:0000313" key="3">
    <source>
        <dbReference type="EMBL" id="BAT27872.1"/>
    </source>
</evidence>
<feature type="compositionally biased region" description="Low complexity" evidence="1">
    <location>
        <begin position="319"/>
        <end position="329"/>
    </location>
</feature>
<dbReference type="InterPro" id="IPR025430">
    <property type="entry name" value="DUF4167"/>
</dbReference>
<evidence type="ECO:0000256" key="1">
    <source>
        <dbReference type="SAM" id="MobiDB-lite"/>
    </source>
</evidence>
<dbReference type="RefSeq" id="WP_244490795.1">
    <property type="nucleotide sequence ID" value="NZ_BBWR01000010.1"/>
</dbReference>
<feature type="region of interest" description="Disordered" evidence="1">
    <location>
        <begin position="1"/>
        <end position="33"/>
    </location>
</feature>
<feature type="compositionally biased region" description="Basic residues" evidence="1">
    <location>
        <begin position="332"/>
        <end position="342"/>
    </location>
</feature>
<feature type="compositionally biased region" description="Gly residues" evidence="1">
    <location>
        <begin position="127"/>
        <end position="145"/>
    </location>
</feature>
<feature type="compositionally biased region" description="Basic and acidic residues" evidence="1">
    <location>
        <begin position="185"/>
        <end position="219"/>
    </location>
</feature>
<feature type="domain" description="DUF4167" evidence="2">
    <location>
        <begin position="8"/>
        <end position="80"/>
    </location>
</feature>
<reference evidence="3" key="1">
    <citation type="journal article" date="2015" name="Proc. Natl. Acad. Sci. U.S.A.">
        <title>Bacterial clade with the ribosomal RNA operon on a small plasmid rather than the chromosome.</title>
        <authorList>
            <person name="Anda M."/>
            <person name="Ohtsubo Y."/>
            <person name="Okubo T."/>
            <person name="Sugawara M."/>
            <person name="Nagata Y."/>
            <person name="Tsuda M."/>
            <person name="Minamisawa K."/>
            <person name="Mitsui H."/>
        </authorList>
    </citation>
    <scope>NUCLEOTIDE SEQUENCE</scope>
    <source>
        <strain evidence="3">JCM 14755</strain>
    </source>
</reference>